<evidence type="ECO:0000256" key="2">
    <source>
        <dbReference type="ARBA" id="ARBA00008161"/>
    </source>
</evidence>
<comment type="subcellular location">
    <subcellularLocation>
        <location evidence="1 7 8">Nucleus</location>
    </subcellularLocation>
</comment>
<dbReference type="GO" id="GO:0005634">
    <property type="term" value="C:nucleus"/>
    <property type="evidence" value="ECO:0007669"/>
    <property type="project" value="UniProtKB-SubCell"/>
</dbReference>
<dbReference type="PROSITE" id="PS50071">
    <property type="entry name" value="HOMEOBOX_2"/>
    <property type="match status" value="1"/>
</dbReference>
<dbReference type="WormBase" id="SRAE_2000444200">
    <property type="protein sequence ID" value="SRP06455"/>
    <property type="gene ID" value="WBGene00264674"/>
</dbReference>
<dbReference type="Pfam" id="PF16878">
    <property type="entry name" value="SIX1_SD"/>
    <property type="match status" value="1"/>
</dbReference>
<feature type="compositionally biased region" description="Basic and acidic residues" evidence="9">
    <location>
        <begin position="504"/>
        <end position="525"/>
    </location>
</feature>
<dbReference type="InterPro" id="IPR031701">
    <property type="entry name" value="SIX1_SD"/>
</dbReference>
<dbReference type="SMART" id="SM00389">
    <property type="entry name" value="HOX"/>
    <property type="match status" value="1"/>
</dbReference>
<feature type="DNA-binding region" description="Homeobox" evidence="7">
    <location>
        <begin position="195"/>
        <end position="254"/>
    </location>
</feature>
<dbReference type="GO" id="GO:0009886">
    <property type="term" value="P:post-embryonic animal morphogenesis"/>
    <property type="evidence" value="ECO:0007669"/>
    <property type="project" value="EnsemblMetazoa"/>
</dbReference>
<proteinExistence type="inferred from homology"/>
<comment type="similarity">
    <text evidence="2">Belongs to the SIX/Sine oculis homeobox family.</text>
</comment>
<keyword evidence="3" id="KW-0217">Developmental protein</keyword>
<dbReference type="Proteomes" id="UP000035682">
    <property type="component" value="Unplaced"/>
</dbReference>
<reference evidence="11 12" key="1">
    <citation type="submission" date="2014-09" db="EMBL/GenBank/DDBJ databases">
        <authorList>
            <person name="Martin A.A."/>
        </authorList>
    </citation>
    <scope>NUCLEOTIDE SEQUENCE</scope>
    <source>
        <strain evidence="12">ED321</strain>
        <strain evidence="11">ED321 Heterogonic</strain>
    </source>
</reference>
<dbReference type="GO" id="GO:0000978">
    <property type="term" value="F:RNA polymerase II cis-regulatory region sequence-specific DNA binding"/>
    <property type="evidence" value="ECO:0007669"/>
    <property type="project" value="TreeGrafter"/>
</dbReference>
<dbReference type="EMBL" id="LN609529">
    <property type="protein sequence ID" value="CEF69796.1"/>
    <property type="molecule type" value="Genomic_DNA"/>
</dbReference>
<accession>A0A090LQF9</accession>
<dbReference type="AlphaFoldDB" id="A0A090LQF9"/>
<dbReference type="FunFam" id="1.10.10.60:FF:000046">
    <property type="entry name" value="SIX homeobox 3"/>
    <property type="match status" value="1"/>
</dbReference>
<evidence type="ECO:0000256" key="5">
    <source>
        <dbReference type="ARBA" id="ARBA00023155"/>
    </source>
</evidence>
<feature type="region of interest" description="Disordered" evidence="9">
    <location>
        <begin position="241"/>
        <end position="321"/>
    </location>
</feature>
<evidence type="ECO:0000256" key="6">
    <source>
        <dbReference type="ARBA" id="ARBA00023242"/>
    </source>
</evidence>
<name>A0A090LQF9_STRRB</name>
<dbReference type="GO" id="GO:0000981">
    <property type="term" value="F:DNA-binding transcription factor activity, RNA polymerase II-specific"/>
    <property type="evidence" value="ECO:0007669"/>
    <property type="project" value="TreeGrafter"/>
</dbReference>
<evidence type="ECO:0000313" key="14">
    <source>
        <dbReference type="WormBase" id="SRAE_2000444200"/>
    </source>
</evidence>
<dbReference type="RefSeq" id="XP_024508995.1">
    <property type="nucleotide sequence ID" value="XM_024643313.1"/>
</dbReference>
<feature type="compositionally biased region" description="Low complexity" evidence="9">
    <location>
        <begin position="484"/>
        <end position="495"/>
    </location>
</feature>
<keyword evidence="6 7" id="KW-0539">Nucleus</keyword>
<dbReference type="OrthoDB" id="3501850at2759"/>
<evidence type="ECO:0000256" key="1">
    <source>
        <dbReference type="ARBA" id="ARBA00004123"/>
    </source>
</evidence>
<dbReference type="GeneID" id="36382167"/>
<dbReference type="PANTHER" id="PTHR10390:SF33">
    <property type="entry name" value="PROTEIN OPTIX"/>
    <property type="match status" value="1"/>
</dbReference>
<evidence type="ECO:0000313" key="11">
    <source>
        <dbReference type="EMBL" id="CEF69796.1"/>
    </source>
</evidence>
<reference evidence="13" key="2">
    <citation type="submission" date="2020-12" db="UniProtKB">
        <authorList>
            <consortium name="WormBaseParasite"/>
        </authorList>
    </citation>
    <scope>IDENTIFICATION</scope>
</reference>
<dbReference type="Gene3D" id="1.10.10.60">
    <property type="entry name" value="Homeodomain-like"/>
    <property type="match status" value="1"/>
</dbReference>
<dbReference type="CDD" id="cd00086">
    <property type="entry name" value="homeodomain"/>
    <property type="match status" value="1"/>
</dbReference>
<dbReference type="GO" id="GO:0005667">
    <property type="term" value="C:transcription regulator complex"/>
    <property type="evidence" value="ECO:0007669"/>
    <property type="project" value="TreeGrafter"/>
</dbReference>
<dbReference type="WBParaSite" id="SRAE_2000444200.1">
    <property type="protein sequence ID" value="SRAE_2000444200.1"/>
    <property type="gene ID" value="WBGene00264674"/>
</dbReference>
<keyword evidence="12" id="KW-1185">Reference proteome</keyword>
<feature type="compositionally biased region" description="Polar residues" evidence="9">
    <location>
        <begin position="290"/>
        <end position="300"/>
    </location>
</feature>
<dbReference type="PANTHER" id="PTHR10390">
    <property type="entry name" value="HOMEOBOX PROTEIN SIX"/>
    <property type="match status" value="1"/>
</dbReference>
<dbReference type="SUPFAM" id="SSF46689">
    <property type="entry name" value="Homeodomain-like"/>
    <property type="match status" value="1"/>
</dbReference>
<evidence type="ECO:0000259" key="10">
    <source>
        <dbReference type="PROSITE" id="PS50071"/>
    </source>
</evidence>
<evidence type="ECO:0000256" key="7">
    <source>
        <dbReference type="PROSITE-ProRule" id="PRU00108"/>
    </source>
</evidence>
<dbReference type="InterPro" id="IPR001356">
    <property type="entry name" value="HD"/>
</dbReference>
<evidence type="ECO:0000256" key="9">
    <source>
        <dbReference type="SAM" id="MobiDB-lite"/>
    </source>
</evidence>
<feature type="region of interest" description="Disordered" evidence="9">
    <location>
        <begin position="477"/>
        <end position="541"/>
    </location>
</feature>
<sequence>MAAAGAEHLQKLWMHLAMNTFPNFGNPQQNSQQSTLPPPLTGGMANFGGLASLFPVNLAPGSTPNPITNPTTPNSLSFSAEQAIKTVEKLEETGEVERLAHYLCRLPPNIANEISKNESVLRAKALVCFRTGNFRELYSILENHKFTSGNHGKLQAMWQEAHYQEAENIRGRPLGPVDKYRVRKKFPMPRTIWDGEQKTHCFKERTRSLLREWYLQDPYPNPTKKKELAKATGLTAMQVGNWFKNRRQRDRAAAAKNKQHGYGMDGLGGKNKSPGSDNSDSDMDDDLLNRSVTSTPTNYDENNKDLVVGGDSNKEDSISPNNLLSKLAPTSLLSTMGPVFSGNHLQPTFDNIFSNFGVSSQQSPNPPINGTLFPSSMEHFKILMQNPLFQQLQQQMMFQQQQAQQMQQQQLLQCLQKQQTSLNTPEKTSDSECTVSPICDDVSGKDKNLLKKSKLSIDEILNIKKNNNLDDCEKIEDNEHHNNNESTSESNTSTDYLDPQSPDSKNEENLENGKEKDDEKIKVEGDEIEENENQDEKETKL</sequence>
<feature type="domain" description="Homeobox" evidence="10">
    <location>
        <begin position="193"/>
        <end position="253"/>
    </location>
</feature>
<gene>
    <name evidence="11 13 14" type="ORF">SRAE_2000444200</name>
</gene>
<protein>
    <submittedName>
        <fullName evidence="11">Protein Optix</fullName>
    </submittedName>
</protein>
<dbReference type="Pfam" id="PF00046">
    <property type="entry name" value="Homeodomain"/>
    <property type="match status" value="1"/>
</dbReference>
<organism evidence="11">
    <name type="scientific">Strongyloides ratti</name>
    <name type="common">Parasitic roundworm</name>
    <dbReference type="NCBI Taxonomy" id="34506"/>
    <lineage>
        <taxon>Eukaryota</taxon>
        <taxon>Metazoa</taxon>
        <taxon>Ecdysozoa</taxon>
        <taxon>Nematoda</taxon>
        <taxon>Chromadorea</taxon>
        <taxon>Rhabditida</taxon>
        <taxon>Tylenchina</taxon>
        <taxon>Panagrolaimomorpha</taxon>
        <taxon>Strongyloidoidea</taxon>
        <taxon>Strongyloididae</taxon>
        <taxon>Strongyloides</taxon>
    </lineage>
</organism>
<evidence type="ECO:0000256" key="4">
    <source>
        <dbReference type="ARBA" id="ARBA00023125"/>
    </source>
</evidence>
<dbReference type="STRING" id="34506.A0A090LQF9"/>
<evidence type="ECO:0000313" key="13">
    <source>
        <dbReference type="WBParaSite" id="SRAE_2000444200.1"/>
    </source>
</evidence>
<dbReference type="GO" id="GO:0030182">
    <property type="term" value="P:neuron differentiation"/>
    <property type="evidence" value="ECO:0007669"/>
    <property type="project" value="EnsemblMetazoa"/>
</dbReference>
<dbReference type="CTD" id="36382167"/>
<dbReference type="InterPro" id="IPR009057">
    <property type="entry name" value="Homeodomain-like_sf"/>
</dbReference>
<evidence type="ECO:0000256" key="3">
    <source>
        <dbReference type="ARBA" id="ARBA00022473"/>
    </source>
</evidence>
<evidence type="ECO:0000256" key="8">
    <source>
        <dbReference type="RuleBase" id="RU000682"/>
    </source>
</evidence>
<keyword evidence="5 7" id="KW-0371">Homeobox</keyword>
<keyword evidence="4 7" id="KW-0238">DNA-binding</keyword>
<evidence type="ECO:0000313" key="12">
    <source>
        <dbReference type="Proteomes" id="UP000035682"/>
    </source>
</evidence>